<keyword evidence="4" id="KW-0238">DNA-binding</keyword>
<dbReference type="NCBIfam" id="TIGR02937">
    <property type="entry name" value="sigma70-ECF"/>
    <property type="match status" value="1"/>
</dbReference>
<dbReference type="InterPro" id="IPR007627">
    <property type="entry name" value="RNA_pol_sigma70_r2"/>
</dbReference>
<comment type="similarity">
    <text evidence="1">Belongs to the sigma-70 factor family. ECF subfamily.</text>
</comment>
<dbReference type="InterPro" id="IPR013249">
    <property type="entry name" value="RNA_pol_sigma70_r4_t2"/>
</dbReference>
<dbReference type="Gene3D" id="1.10.1740.10">
    <property type="match status" value="1"/>
</dbReference>
<name>A0A1H3ZBT9_9FLAO</name>
<dbReference type="GO" id="GO:0016987">
    <property type="term" value="F:sigma factor activity"/>
    <property type="evidence" value="ECO:0007669"/>
    <property type="project" value="UniProtKB-KW"/>
</dbReference>
<dbReference type="STRING" id="908615.SAMN05421540_10425"/>
<proteinExistence type="inferred from homology"/>
<evidence type="ECO:0000256" key="2">
    <source>
        <dbReference type="ARBA" id="ARBA00023015"/>
    </source>
</evidence>
<evidence type="ECO:0000256" key="3">
    <source>
        <dbReference type="ARBA" id="ARBA00023082"/>
    </source>
</evidence>
<gene>
    <name evidence="8" type="ORF">SAMN05421540_10425</name>
</gene>
<evidence type="ECO:0000313" key="9">
    <source>
        <dbReference type="Proteomes" id="UP000198820"/>
    </source>
</evidence>
<keyword evidence="9" id="KW-1185">Reference proteome</keyword>
<dbReference type="InterPro" id="IPR036388">
    <property type="entry name" value="WH-like_DNA-bd_sf"/>
</dbReference>
<evidence type="ECO:0000256" key="1">
    <source>
        <dbReference type="ARBA" id="ARBA00010641"/>
    </source>
</evidence>
<keyword evidence="3" id="KW-0731">Sigma factor</keyword>
<evidence type="ECO:0000259" key="7">
    <source>
        <dbReference type="Pfam" id="PF08281"/>
    </source>
</evidence>
<sequence>MSELKTIPESELVSAYIAGDENALVMLINRHEHKIFGFICSKVMDKSIAEDIFQETFIKVIRTLKRGKYNEEGKFLPWIMRIAHNLVIDHFRKNKRMPKFDSKGDFEIFDLISDDSLDAENKLIKDQIEGDLHELIKVLPKDQLEVLQMRIFKEMSFKEIALKTDVSINTALGRMRYALINLRKEIDDKNMTLVN</sequence>
<dbReference type="GO" id="GO:0006352">
    <property type="term" value="P:DNA-templated transcription initiation"/>
    <property type="evidence" value="ECO:0007669"/>
    <property type="project" value="InterPro"/>
</dbReference>
<organism evidence="8 9">
    <name type="scientific">Psychroflexus halocasei</name>
    <dbReference type="NCBI Taxonomy" id="908615"/>
    <lineage>
        <taxon>Bacteria</taxon>
        <taxon>Pseudomonadati</taxon>
        <taxon>Bacteroidota</taxon>
        <taxon>Flavobacteriia</taxon>
        <taxon>Flavobacteriales</taxon>
        <taxon>Flavobacteriaceae</taxon>
        <taxon>Psychroflexus</taxon>
    </lineage>
</organism>
<reference evidence="8 9" key="1">
    <citation type="submission" date="2016-10" db="EMBL/GenBank/DDBJ databases">
        <authorList>
            <person name="de Groot N.N."/>
        </authorList>
    </citation>
    <scope>NUCLEOTIDE SEQUENCE [LARGE SCALE GENOMIC DNA]</scope>
    <source>
        <strain evidence="8 9">DSM 23581</strain>
    </source>
</reference>
<dbReference type="Gene3D" id="1.10.10.10">
    <property type="entry name" value="Winged helix-like DNA-binding domain superfamily/Winged helix DNA-binding domain"/>
    <property type="match status" value="1"/>
</dbReference>
<dbReference type="Proteomes" id="UP000198820">
    <property type="component" value="Unassembled WGS sequence"/>
</dbReference>
<dbReference type="SUPFAM" id="SSF88659">
    <property type="entry name" value="Sigma3 and sigma4 domains of RNA polymerase sigma factors"/>
    <property type="match status" value="1"/>
</dbReference>
<dbReference type="RefSeq" id="WP_093241245.1">
    <property type="nucleotide sequence ID" value="NZ_FNQF01000004.1"/>
</dbReference>
<dbReference type="Pfam" id="PF04542">
    <property type="entry name" value="Sigma70_r2"/>
    <property type="match status" value="1"/>
</dbReference>
<dbReference type="GO" id="GO:0003677">
    <property type="term" value="F:DNA binding"/>
    <property type="evidence" value="ECO:0007669"/>
    <property type="project" value="UniProtKB-KW"/>
</dbReference>
<dbReference type="PANTHER" id="PTHR43133:SF8">
    <property type="entry name" value="RNA POLYMERASE SIGMA FACTOR HI_1459-RELATED"/>
    <property type="match status" value="1"/>
</dbReference>
<feature type="domain" description="RNA polymerase sigma factor 70 region 4 type 2" evidence="7">
    <location>
        <begin position="131"/>
        <end position="170"/>
    </location>
</feature>
<evidence type="ECO:0000259" key="6">
    <source>
        <dbReference type="Pfam" id="PF04542"/>
    </source>
</evidence>
<protein>
    <submittedName>
        <fullName evidence="8">RNA polymerase sigma-70 factor, ECF subfamily</fullName>
    </submittedName>
</protein>
<keyword evidence="5" id="KW-0804">Transcription</keyword>
<dbReference type="InterPro" id="IPR014284">
    <property type="entry name" value="RNA_pol_sigma-70_dom"/>
</dbReference>
<dbReference type="SUPFAM" id="SSF88946">
    <property type="entry name" value="Sigma2 domain of RNA polymerase sigma factors"/>
    <property type="match status" value="1"/>
</dbReference>
<evidence type="ECO:0000313" key="8">
    <source>
        <dbReference type="EMBL" id="SEA21137.1"/>
    </source>
</evidence>
<evidence type="ECO:0000256" key="4">
    <source>
        <dbReference type="ARBA" id="ARBA00023125"/>
    </source>
</evidence>
<dbReference type="EMBL" id="FNQF01000004">
    <property type="protein sequence ID" value="SEA21137.1"/>
    <property type="molecule type" value="Genomic_DNA"/>
</dbReference>
<evidence type="ECO:0000256" key="5">
    <source>
        <dbReference type="ARBA" id="ARBA00023163"/>
    </source>
</evidence>
<keyword evidence="2" id="KW-0805">Transcription regulation</keyword>
<dbReference type="Pfam" id="PF08281">
    <property type="entry name" value="Sigma70_r4_2"/>
    <property type="match status" value="1"/>
</dbReference>
<dbReference type="InterPro" id="IPR039425">
    <property type="entry name" value="RNA_pol_sigma-70-like"/>
</dbReference>
<dbReference type="InterPro" id="IPR013324">
    <property type="entry name" value="RNA_pol_sigma_r3/r4-like"/>
</dbReference>
<dbReference type="InterPro" id="IPR013325">
    <property type="entry name" value="RNA_pol_sigma_r2"/>
</dbReference>
<dbReference type="PANTHER" id="PTHR43133">
    <property type="entry name" value="RNA POLYMERASE ECF-TYPE SIGMA FACTO"/>
    <property type="match status" value="1"/>
</dbReference>
<feature type="domain" description="RNA polymerase sigma-70 region 2" evidence="6">
    <location>
        <begin position="27"/>
        <end position="96"/>
    </location>
</feature>
<dbReference type="AlphaFoldDB" id="A0A1H3ZBT9"/>
<accession>A0A1H3ZBT9</accession>